<evidence type="ECO:0000313" key="1">
    <source>
        <dbReference type="EMBL" id="MCH87956.1"/>
    </source>
</evidence>
<dbReference type="Proteomes" id="UP000265520">
    <property type="component" value="Unassembled WGS sequence"/>
</dbReference>
<comment type="caution">
    <text evidence="1">The sequence shown here is derived from an EMBL/GenBank/DDBJ whole genome shotgun (WGS) entry which is preliminary data.</text>
</comment>
<sequence>MDDDLRLELTPLCELALNKYNAENQGAKFVLADIVKTTWRPGGIFYITLQQSYYNFPGPCTEVAT</sequence>
<organism evidence="1 2">
    <name type="scientific">Trifolium medium</name>
    <dbReference type="NCBI Taxonomy" id="97028"/>
    <lineage>
        <taxon>Eukaryota</taxon>
        <taxon>Viridiplantae</taxon>
        <taxon>Streptophyta</taxon>
        <taxon>Embryophyta</taxon>
        <taxon>Tracheophyta</taxon>
        <taxon>Spermatophyta</taxon>
        <taxon>Magnoliopsida</taxon>
        <taxon>eudicotyledons</taxon>
        <taxon>Gunneridae</taxon>
        <taxon>Pentapetalae</taxon>
        <taxon>rosids</taxon>
        <taxon>fabids</taxon>
        <taxon>Fabales</taxon>
        <taxon>Fabaceae</taxon>
        <taxon>Papilionoideae</taxon>
        <taxon>50 kb inversion clade</taxon>
        <taxon>NPAAA clade</taxon>
        <taxon>Hologalegina</taxon>
        <taxon>IRL clade</taxon>
        <taxon>Trifolieae</taxon>
        <taxon>Trifolium</taxon>
    </lineage>
</organism>
<evidence type="ECO:0000313" key="2">
    <source>
        <dbReference type="Proteomes" id="UP000265520"/>
    </source>
</evidence>
<dbReference type="EMBL" id="LXQA010013232">
    <property type="protein sequence ID" value="MCH87956.1"/>
    <property type="molecule type" value="Genomic_DNA"/>
</dbReference>
<dbReference type="AlphaFoldDB" id="A0A392MKA8"/>
<accession>A0A392MKA8</accession>
<reference evidence="1 2" key="1">
    <citation type="journal article" date="2018" name="Front. Plant Sci.">
        <title>Red Clover (Trifolium pratense) and Zigzag Clover (T. medium) - A Picture of Genomic Similarities and Differences.</title>
        <authorList>
            <person name="Dluhosova J."/>
            <person name="Istvanek J."/>
            <person name="Nedelnik J."/>
            <person name="Repkova J."/>
        </authorList>
    </citation>
    <scope>NUCLEOTIDE SEQUENCE [LARGE SCALE GENOMIC DNA]</scope>
    <source>
        <strain evidence="2">cv. 10/8</strain>
        <tissue evidence="1">Leaf</tissue>
    </source>
</reference>
<protein>
    <submittedName>
        <fullName evidence="1">Uncharacterized protein</fullName>
    </submittedName>
</protein>
<name>A0A392MKA8_9FABA</name>
<gene>
    <name evidence="1" type="ORF">A2U01_0008837</name>
</gene>
<keyword evidence="2" id="KW-1185">Reference proteome</keyword>
<proteinExistence type="predicted"/>